<sequence>MDMGTYDLIVVGGGPAGYVGALYASARGKKVALVERDTLGGVCLNRGCIPTKAFIETAKLYTFVRENAAAQGIRVEGVHVDVAQMLARKEEIVGRLVKGIAFLLKRGKVDVYEGTGRLLPWSTEGANRVEVLPREGGEGRILNAQHVLLATGSLPRYFPGMEPDGRVVLSSDDALRFERVPKAVAIVGGGAIGVEWAYIYHSLGAKVYLLEALDRILPLEDEEVSREVTRIFKKRGIELYTGTALREGDIERRDTSAVVHVQRPQGALALEVDFVLVAVGRIPNTEGLGLEGTSVRRERGFVVTKENLETDQPGVYAAGDVAGAPLLAHKASHEAILAVRSMLGEEVRKPDPRDIPRATFGSPEVASVGYTEAEAREAGFAVRTAKFPVRANGRALIEGEVDGFVKLVADEATGEILGVHIVGPRAGDLIGEGSLLRYFRAKDFALAETVHPHPTLVEMLGEAGLQLLGTPIHA</sequence>
<feature type="binding site" evidence="14">
    <location>
        <position position="211"/>
    </location>
    <ligand>
        <name>NAD(+)</name>
        <dbReference type="ChEBI" id="CHEBI:57540"/>
    </ligand>
</feature>
<dbReference type="GO" id="GO:0006103">
    <property type="term" value="P:2-oxoglutarate metabolic process"/>
    <property type="evidence" value="ECO:0007669"/>
    <property type="project" value="TreeGrafter"/>
</dbReference>
<evidence type="ECO:0000256" key="6">
    <source>
        <dbReference type="ARBA" id="ARBA00022630"/>
    </source>
</evidence>
<keyword evidence="6 16" id="KW-0285">Flavoprotein</keyword>
<comment type="miscellaneous">
    <text evidence="16">The active site is a redox-active disulfide bond.</text>
</comment>
<keyword evidence="5" id="KW-0963">Cytoplasm</keyword>
<feature type="binding site" evidence="14">
    <location>
        <position position="52"/>
    </location>
    <ligand>
        <name>FAD</name>
        <dbReference type="ChEBI" id="CHEBI:57692"/>
    </ligand>
</feature>
<feature type="binding site" evidence="14">
    <location>
        <position position="280"/>
    </location>
    <ligand>
        <name>NAD(+)</name>
        <dbReference type="ChEBI" id="CHEBI:57540"/>
    </ligand>
</feature>
<organism evidence="19 20">
    <name type="scientific">Brockia lithotrophica</name>
    <dbReference type="NCBI Taxonomy" id="933949"/>
    <lineage>
        <taxon>Bacteria</taxon>
        <taxon>Bacillati</taxon>
        <taxon>Bacillota</taxon>
        <taxon>Bacilli</taxon>
        <taxon>Bacillales</taxon>
        <taxon>Bacillales Family X. Incertae Sedis</taxon>
        <taxon>Brockia</taxon>
    </lineage>
</organism>
<feature type="disulfide bond" description="Redox-active" evidence="15">
    <location>
        <begin position="43"/>
        <end position="48"/>
    </location>
</feature>
<evidence type="ECO:0000256" key="7">
    <source>
        <dbReference type="ARBA" id="ARBA00022827"/>
    </source>
</evidence>
<evidence type="ECO:0000313" key="19">
    <source>
        <dbReference type="EMBL" id="PTQ51667.1"/>
    </source>
</evidence>
<name>A0A2T5G653_9BACL</name>
<evidence type="ECO:0000256" key="5">
    <source>
        <dbReference type="ARBA" id="ARBA00022490"/>
    </source>
</evidence>
<feature type="binding site" evidence="14">
    <location>
        <begin position="151"/>
        <end position="153"/>
    </location>
    <ligand>
        <name>FAD</name>
        <dbReference type="ChEBI" id="CHEBI:57692"/>
    </ligand>
</feature>
<feature type="domain" description="FAD/NAD(P)-binding" evidence="18">
    <location>
        <begin position="6"/>
        <end position="335"/>
    </location>
</feature>
<gene>
    <name evidence="19" type="ORF">BLITH_1305</name>
</gene>
<feature type="binding site" evidence="14">
    <location>
        <position position="320"/>
    </location>
    <ligand>
        <name>FAD</name>
        <dbReference type="ChEBI" id="CHEBI:57692"/>
    </ligand>
</feature>
<dbReference type="InterPro" id="IPR023753">
    <property type="entry name" value="FAD/NAD-binding_dom"/>
</dbReference>
<evidence type="ECO:0000256" key="13">
    <source>
        <dbReference type="PIRSR" id="PIRSR000350-2"/>
    </source>
</evidence>
<dbReference type="GO" id="GO:0004148">
    <property type="term" value="F:dihydrolipoyl dehydrogenase (NADH) activity"/>
    <property type="evidence" value="ECO:0007669"/>
    <property type="project" value="UniProtKB-EC"/>
</dbReference>
<dbReference type="PROSITE" id="PS00076">
    <property type="entry name" value="PYRIDINE_REDOX_1"/>
    <property type="match status" value="1"/>
</dbReference>
<keyword evidence="9 14" id="KW-0520">NAD</keyword>
<reference evidence="19 20" key="1">
    <citation type="submission" date="2017-08" db="EMBL/GenBank/DDBJ databases">
        <title>Burning lignite coal seam in the remote Altai Mountains harbors a hydrogen-driven thermophilic microbial community.</title>
        <authorList>
            <person name="Kadnikov V.V."/>
            <person name="Mardanov A.V."/>
            <person name="Ivasenko D."/>
            <person name="Beletsky A.V."/>
            <person name="Karnachuk O.V."/>
            <person name="Ravin N.V."/>
        </authorList>
    </citation>
    <scope>NUCLEOTIDE SEQUENCE [LARGE SCALE GENOMIC DNA]</scope>
    <source>
        <strain evidence="19">AL31</strain>
    </source>
</reference>
<feature type="binding site" evidence="14">
    <location>
        <begin position="188"/>
        <end position="195"/>
    </location>
    <ligand>
        <name>NAD(+)</name>
        <dbReference type="ChEBI" id="CHEBI:57540"/>
    </ligand>
</feature>
<dbReference type="FunFam" id="3.30.390.30:FF:000001">
    <property type="entry name" value="Dihydrolipoyl dehydrogenase"/>
    <property type="match status" value="1"/>
</dbReference>
<comment type="cofactor">
    <cofactor evidence="14 16">
        <name>FAD</name>
        <dbReference type="ChEBI" id="CHEBI:57692"/>
    </cofactor>
    <text evidence="14 16">Binds 1 FAD per subunit.</text>
</comment>
<dbReference type="EMBL" id="PEBW01000004">
    <property type="protein sequence ID" value="PTQ51667.1"/>
    <property type="molecule type" value="Genomic_DNA"/>
</dbReference>
<evidence type="ECO:0000256" key="16">
    <source>
        <dbReference type="RuleBase" id="RU003692"/>
    </source>
</evidence>
<dbReference type="PIRSF" id="PIRSF000350">
    <property type="entry name" value="Mercury_reductase_MerA"/>
    <property type="match status" value="1"/>
</dbReference>
<comment type="caution">
    <text evidence="19">The sequence shown here is derived from an EMBL/GenBank/DDBJ whole genome shotgun (WGS) entry which is preliminary data.</text>
</comment>
<evidence type="ECO:0000256" key="12">
    <source>
        <dbReference type="ARBA" id="ARBA00049187"/>
    </source>
</evidence>
<dbReference type="InterPro" id="IPR012999">
    <property type="entry name" value="Pyr_OxRdtase_I_AS"/>
</dbReference>
<dbReference type="InterPro" id="IPR001100">
    <property type="entry name" value="Pyr_nuc-diS_OxRdtase"/>
</dbReference>
<keyword evidence="10" id="KW-1015">Disulfide bond</keyword>
<comment type="subcellular location">
    <subcellularLocation>
        <location evidence="1">Cytoplasm</location>
    </subcellularLocation>
</comment>
<feature type="active site" description="Proton acceptor" evidence="13">
    <location>
        <position position="453"/>
    </location>
</feature>
<evidence type="ECO:0000256" key="14">
    <source>
        <dbReference type="PIRSR" id="PIRSR000350-3"/>
    </source>
</evidence>
<dbReference type="InterPro" id="IPR050151">
    <property type="entry name" value="Class-I_Pyr_Nuc-Dis_Oxidored"/>
</dbReference>
<dbReference type="Proteomes" id="UP000244016">
    <property type="component" value="Unassembled WGS sequence"/>
</dbReference>
<dbReference type="PANTHER" id="PTHR22912:SF217">
    <property type="entry name" value="DIHYDROLIPOYL DEHYDROGENASE"/>
    <property type="match status" value="1"/>
</dbReference>
<keyword evidence="11 16" id="KW-0676">Redox-active center</keyword>
<keyword evidence="7 14" id="KW-0274">FAD</keyword>
<evidence type="ECO:0000256" key="1">
    <source>
        <dbReference type="ARBA" id="ARBA00004496"/>
    </source>
</evidence>
<evidence type="ECO:0000256" key="9">
    <source>
        <dbReference type="ARBA" id="ARBA00023027"/>
    </source>
</evidence>
<dbReference type="Gene3D" id="3.50.50.60">
    <property type="entry name" value="FAD/NAD(P)-binding domain"/>
    <property type="match status" value="2"/>
</dbReference>
<dbReference type="EC" id="1.8.1.4" evidence="3 16"/>
<proteinExistence type="inferred from homology"/>
<dbReference type="InterPro" id="IPR036188">
    <property type="entry name" value="FAD/NAD-bd_sf"/>
</dbReference>
<dbReference type="GO" id="GO:0005737">
    <property type="term" value="C:cytoplasm"/>
    <property type="evidence" value="ECO:0007669"/>
    <property type="project" value="UniProtKB-SubCell"/>
</dbReference>
<evidence type="ECO:0000256" key="8">
    <source>
        <dbReference type="ARBA" id="ARBA00023002"/>
    </source>
</evidence>
<dbReference type="PRINTS" id="PR00368">
    <property type="entry name" value="FADPNR"/>
</dbReference>
<evidence type="ECO:0000256" key="4">
    <source>
        <dbReference type="ARBA" id="ARBA00016961"/>
    </source>
</evidence>
<dbReference type="SUPFAM" id="SSF55424">
    <property type="entry name" value="FAD/NAD-linked reductases, dimerisation (C-terminal) domain"/>
    <property type="match status" value="1"/>
</dbReference>
<keyword evidence="8 16" id="KW-0560">Oxidoreductase</keyword>
<evidence type="ECO:0000259" key="18">
    <source>
        <dbReference type="Pfam" id="PF07992"/>
    </source>
</evidence>
<dbReference type="NCBIfam" id="TIGR01350">
    <property type="entry name" value="lipoamide_DH"/>
    <property type="match status" value="1"/>
</dbReference>
<evidence type="ECO:0000256" key="10">
    <source>
        <dbReference type="ARBA" id="ARBA00023157"/>
    </source>
</evidence>
<keyword evidence="14" id="KW-0547">Nucleotide-binding</keyword>
<dbReference type="InterPro" id="IPR004099">
    <property type="entry name" value="Pyr_nucl-diS_OxRdtase_dimer"/>
</dbReference>
<dbReference type="SUPFAM" id="SSF51905">
    <property type="entry name" value="FAD/NAD(P)-binding domain"/>
    <property type="match status" value="1"/>
</dbReference>
<dbReference type="InterPro" id="IPR016156">
    <property type="entry name" value="FAD/NAD-linked_Rdtase_dimer_sf"/>
</dbReference>
<protein>
    <recommendedName>
        <fullName evidence="4 16">Dihydrolipoyl dehydrogenase</fullName>
        <ecNumber evidence="3 16">1.8.1.4</ecNumber>
    </recommendedName>
</protein>
<dbReference type="GO" id="GO:0050660">
    <property type="term" value="F:flavin adenine dinucleotide binding"/>
    <property type="evidence" value="ECO:0007669"/>
    <property type="project" value="InterPro"/>
</dbReference>
<dbReference type="Gene3D" id="3.30.390.30">
    <property type="match status" value="1"/>
</dbReference>
<dbReference type="AlphaFoldDB" id="A0A2T5G653"/>
<accession>A0A2T5G653</accession>
<comment type="catalytic activity">
    <reaction evidence="12 16">
        <text>N(6)-[(R)-dihydrolipoyl]-L-lysyl-[protein] + NAD(+) = N(6)-[(R)-lipoyl]-L-lysyl-[protein] + NADH + H(+)</text>
        <dbReference type="Rhea" id="RHEA:15045"/>
        <dbReference type="Rhea" id="RHEA-COMP:10474"/>
        <dbReference type="Rhea" id="RHEA-COMP:10475"/>
        <dbReference type="ChEBI" id="CHEBI:15378"/>
        <dbReference type="ChEBI" id="CHEBI:57540"/>
        <dbReference type="ChEBI" id="CHEBI:57945"/>
        <dbReference type="ChEBI" id="CHEBI:83099"/>
        <dbReference type="ChEBI" id="CHEBI:83100"/>
        <dbReference type="EC" id="1.8.1.4"/>
    </reaction>
</comment>
<dbReference type="PRINTS" id="PR00411">
    <property type="entry name" value="PNDRDTASEI"/>
</dbReference>
<dbReference type="InterPro" id="IPR006258">
    <property type="entry name" value="Lipoamide_DH"/>
</dbReference>
<evidence type="ECO:0000313" key="20">
    <source>
        <dbReference type="Proteomes" id="UP000244016"/>
    </source>
</evidence>
<feature type="domain" description="Pyridine nucleotide-disulphide oxidoreductase dimerisation" evidence="17">
    <location>
        <begin position="355"/>
        <end position="463"/>
    </location>
</feature>
<feature type="binding site" evidence="14">
    <location>
        <position position="116"/>
    </location>
    <ligand>
        <name>FAD</name>
        <dbReference type="ChEBI" id="CHEBI:57692"/>
    </ligand>
</feature>
<evidence type="ECO:0000259" key="17">
    <source>
        <dbReference type="Pfam" id="PF02852"/>
    </source>
</evidence>
<evidence type="ECO:0000256" key="11">
    <source>
        <dbReference type="ARBA" id="ARBA00023284"/>
    </source>
</evidence>
<dbReference type="PANTHER" id="PTHR22912">
    <property type="entry name" value="DISULFIDE OXIDOREDUCTASE"/>
    <property type="match status" value="1"/>
</dbReference>
<dbReference type="Pfam" id="PF07992">
    <property type="entry name" value="Pyr_redox_2"/>
    <property type="match status" value="1"/>
</dbReference>
<dbReference type="Pfam" id="PF02852">
    <property type="entry name" value="Pyr_redox_dim"/>
    <property type="match status" value="1"/>
</dbReference>
<evidence type="ECO:0000256" key="15">
    <source>
        <dbReference type="PIRSR" id="PIRSR000350-4"/>
    </source>
</evidence>
<evidence type="ECO:0000256" key="3">
    <source>
        <dbReference type="ARBA" id="ARBA00012608"/>
    </source>
</evidence>
<comment type="similarity">
    <text evidence="2 16">Belongs to the class-I pyridine nucleotide-disulfide oxidoreductase family.</text>
</comment>
<evidence type="ECO:0000256" key="2">
    <source>
        <dbReference type="ARBA" id="ARBA00007532"/>
    </source>
</evidence>